<dbReference type="PANTHER" id="PTHR31988:SF15">
    <property type="entry name" value="ESTERASE, PUTATIVE (DUF303)-RELATED"/>
    <property type="match status" value="1"/>
</dbReference>
<gene>
    <name evidence="4" type="ORF">OLC1_LOCUS22290</name>
</gene>
<dbReference type="SUPFAM" id="SSF52266">
    <property type="entry name" value="SGNH hydrolase"/>
    <property type="match status" value="1"/>
</dbReference>
<dbReference type="InterPro" id="IPR005181">
    <property type="entry name" value="SASA"/>
</dbReference>
<dbReference type="Pfam" id="PF03629">
    <property type="entry name" value="SASA"/>
    <property type="match status" value="1"/>
</dbReference>
<evidence type="ECO:0000259" key="3">
    <source>
        <dbReference type="Pfam" id="PF03629"/>
    </source>
</evidence>
<dbReference type="InterPro" id="IPR036514">
    <property type="entry name" value="SGNH_hydro_sf"/>
</dbReference>
<dbReference type="EMBL" id="OX459125">
    <property type="protein sequence ID" value="CAI9115852.1"/>
    <property type="molecule type" value="Genomic_DNA"/>
</dbReference>
<dbReference type="PANTHER" id="PTHR31988">
    <property type="entry name" value="ESTERASE, PUTATIVE (DUF303)-RELATED"/>
    <property type="match status" value="1"/>
</dbReference>
<evidence type="ECO:0000256" key="2">
    <source>
        <dbReference type="SAM" id="SignalP"/>
    </source>
</evidence>
<sequence length="276" mass="30344">MIQSLLLLLAIGSPFIIANAQPSNIFILAGQSNMAGRGGIQENPEGILVWDGFVPPECQPNPSIFRLTANLTWEEAKEPLHKDIDVNKTNGIGPGMAFANSILHREPDFGSMGLVPCAIGGTNISQWERGTYLYDQLLLNRTSAAVSGGSGVIRAMLWYQGESDSIDYEDAISYENNLKKFFNNIRADLRLPLLPIIQVALPSGPWPFVDIVREAQLGLKLPNVRCVDAKGLELQPGGIHLTTQSQVLLGEMLADAFFRFLPDPLPTNTRRKRYMA</sequence>
<feature type="chain" id="PRO_5043998797" evidence="2">
    <location>
        <begin position="21"/>
        <end position="276"/>
    </location>
</feature>
<keyword evidence="5" id="KW-1185">Reference proteome</keyword>
<keyword evidence="1" id="KW-0378">Hydrolase</keyword>
<dbReference type="GO" id="GO:0016787">
    <property type="term" value="F:hydrolase activity"/>
    <property type="evidence" value="ECO:0007669"/>
    <property type="project" value="UniProtKB-KW"/>
</dbReference>
<dbReference type="Gene3D" id="3.40.50.1110">
    <property type="entry name" value="SGNH hydrolase"/>
    <property type="match status" value="1"/>
</dbReference>
<feature type="signal peptide" evidence="2">
    <location>
        <begin position="1"/>
        <end position="20"/>
    </location>
</feature>
<reference evidence="4" key="1">
    <citation type="submission" date="2023-03" db="EMBL/GenBank/DDBJ databases">
        <authorList>
            <person name="Julca I."/>
        </authorList>
    </citation>
    <scope>NUCLEOTIDE SEQUENCE</scope>
</reference>
<evidence type="ECO:0000313" key="4">
    <source>
        <dbReference type="EMBL" id="CAI9115852.1"/>
    </source>
</evidence>
<dbReference type="AlphaFoldDB" id="A0AAV1E844"/>
<accession>A0AAV1E844</accession>
<organism evidence="4 5">
    <name type="scientific">Oldenlandia corymbosa var. corymbosa</name>
    <dbReference type="NCBI Taxonomy" id="529605"/>
    <lineage>
        <taxon>Eukaryota</taxon>
        <taxon>Viridiplantae</taxon>
        <taxon>Streptophyta</taxon>
        <taxon>Embryophyta</taxon>
        <taxon>Tracheophyta</taxon>
        <taxon>Spermatophyta</taxon>
        <taxon>Magnoliopsida</taxon>
        <taxon>eudicotyledons</taxon>
        <taxon>Gunneridae</taxon>
        <taxon>Pentapetalae</taxon>
        <taxon>asterids</taxon>
        <taxon>lamiids</taxon>
        <taxon>Gentianales</taxon>
        <taxon>Rubiaceae</taxon>
        <taxon>Rubioideae</taxon>
        <taxon>Spermacoceae</taxon>
        <taxon>Hedyotis-Oldenlandia complex</taxon>
        <taxon>Oldenlandia</taxon>
    </lineage>
</organism>
<evidence type="ECO:0000256" key="1">
    <source>
        <dbReference type="ARBA" id="ARBA00022801"/>
    </source>
</evidence>
<keyword evidence="2" id="KW-0732">Signal</keyword>
<protein>
    <submittedName>
        <fullName evidence="4">OLC1v1016856C1</fullName>
    </submittedName>
</protein>
<evidence type="ECO:0000313" key="5">
    <source>
        <dbReference type="Proteomes" id="UP001161247"/>
    </source>
</evidence>
<proteinExistence type="predicted"/>
<dbReference type="Proteomes" id="UP001161247">
    <property type="component" value="Chromosome 8"/>
</dbReference>
<name>A0AAV1E844_OLDCO</name>
<dbReference type="InterPro" id="IPR052940">
    <property type="entry name" value="Carb_Esterase_6"/>
</dbReference>
<feature type="domain" description="Sialate O-acetylesterase" evidence="3">
    <location>
        <begin position="23"/>
        <end position="258"/>
    </location>
</feature>